<keyword evidence="1" id="KW-0812">Transmembrane</keyword>
<dbReference type="HOGENOM" id="CLU_035058_1_0_1"/>
<proteinExistence type="predicted"/>
<accession>A0A0C9VSC2</accession>
<gene>
    <name evidence="2" type="ORF">M422DRAFT_32020</name>
</gene>
<organism evidence="2 3">
    <name type="scientific">Sphaerobolus stellatus (strain SS14)</name>
    <dbReference type="NCBI Taxonomy" id="990650"/>
    <lineage>
        <taxon>Eukaryota</taxon>
        <taxon>Fungi</taxon>
        <taxon>Dikarya</taxon>
        <taxon>Basidiomycota</taxon>
        <taxon>Agaricomycotina</taxon>
        <taxon>Agaricomycetes</taxon>
        <taxon>Phallomycetidae</taxon>
        <taxon>Geastrales</taxon>
        <taxon>Sphaerobolaceae</taxon>
        <taxon>Sphaerobolus</taxon>
    </lineage>
</organism>
<evidence type="ECO:0008006" key="4">
    <source>
        <dbReference type="Google" id="ProtNLM"/>
    </source>
</evidence>
<keyword evidence="1" id="KW-1133">Transmembrane helix</keyword>
<feature type="transmembrane region" description="Helical" evidence="1">
    <location>
        <begin position="73"/>
        <end position="96"/>
    </location>
</feature>
<keyword evidence="3" id="KW-1185">Reference proteome</keyword>
<sequence>MSLFQAEHDEFGEEETLSVEEAEEVPFSTRVRRYFRPLIRKAYYAALFHLLLINIPYEILAWVYLFVGTVTGTTLLIALPIGAILCFIDLLGARLFSRGEIALQTKFHGPLGIHPPNPSNPIFARYRPLPRETDSMLENGSFSAPTLVKETSFLRLSYLMFTDPTSYRALFYFLVIKPGVTLIIFLITVVLIPPAFILIIPAPAILRAIRRIGIWQAEVAIDALS</sequence>
<evidence type="ECO:0000256" key="1">
    <source>
        <dbReference type="SAM" id="Phobius"/>
    </source>
</evidence>
<keyword evidence="1" id="KW-0472">Membrane</keyword>
<dbReference type="EMBL" id="KN837140">
    <property type="protein sequence ID" value="KIJ40906.1"/>
    <property type="molecule type" value="Genomic_DNA"/>
</dbReference>
<evidence type="ECO:0000313" key="3">
    <source>
        <dbReference type="Proteomes" id="UP000054279"/>
    </source>
</evidence>
<protein>
    <recommendedName>
        <fullName evidence="4">Sensor domain-containing protein</fullName>
    </recommendedName>
</protein>
<dbReference type="Proteomes" id="UP000054279">
    <property type="component" value="Unassembled WGS sequence"/>
</dbReference>
<feature type="transmembrane region" description="Helical" evidence="1">
    <location>
        <begin position="42"/>
        <end position="67"/>
    </location>
</feature>
<name>A0A0C9VSC2_SPHS4</name>
<dbReference type="OrthoDB" id="2576477at2759"/>
<dbReference type="AlphaFoldDB" id="A0A0C9VSC2"/>
<evidence type="ECO:0000313" key="2">
    <source>
        <dbReference type="EMBL" id="KIJ40906.1"/>
    </source>
</evidence>
<reference evidence="2 3" key="1">
    <citation type="submission" date="2014-06" db="EMBL/GenBank/DDBJ databases">
        <title>Evolutionary Origins and Diversification of the Mycorrhizal Mutualists.</title>
        <authorList>
            <consortium name="DOE Joint Genome Institute"/>
            <consortium name="Mycorrhizal Genomics Consortium"/>
            <person name="Kohler A."/>
            <person name="Kuo A."/>
            <person name="Nagy L.G."/>
            <person name="Floudas D."/>
            <person name="Copeland A."/>
            <person name="Barry K.W."/>
            <person name="Cichocki N."/>
            <person name="Veneault-Fourrey C."/>
            <person name="LaButti K."/>
            <person name="Lindquist E.A."/>
            <person name="Lipzen A."/>
            <person name="Lundell T."/>
            <person name="Morin E."/>
            <person name="Murat C."/>
            <person name="Riley R."/>
            <person name="Ohm R."/>
            <person name="Sun H."/>
            <person name="Tunlid A."/>
            <person name="Henrissat B."/>
            <person name="Grigoriev I.V."/>
            <person name="Hibbett D.S."/>
            <person name="Martin F."/>
        </authorList>
    </citation>
    <scope>NUCLEOTIDE SEQUENCE [LARGE SCALE GENOMIC DNA]</scope>
    <source>
        <strain evidence="2 3">SS14</strain>
    </source>
</reference>